<organism evidence="4 5">
    <name type="scientific">Gulosibacter faecalis</name>
    <dbReference type="NCBI Taxonomy" id="272240"/>
    <lineage>
        <taxon>Bacteria</taxon>
        <taxon>Bacillati</taxon>
        <taxon>Actinomycetota</taxon>
        <taxon>Actinomycetes</taxon>
        <taxon>Micrococcales</taxon>
        <taxon>Microbacteriaceae</taxon>
        <taxon>Gulosibacter</taxon>
    </lineage>
</organism>
<evidence type="ECO:0000313" key="5">
    <source>
        <dbReference type="Proteomes" id="UP001597492"/>
    </source>
</evidence>
<feature type="chain" id="PRO_5046244400" evidence="2">
    <location>
        <begin position="20"/>
        <end position="522"/>
    </location>
</feature>
<protein>
    <submittedName>
        <fullName evidence="4">ABC transporter substrate-binding protein</fullName>
    </submittedName>
</protein>
<proteinExistence type="predicted"/>
<dbReference type="InterPro" id="IPR030678">
    <property type="entry name" value="Peptide/Ni-bd"/>
</dbReference>
<dbReference type="EMBL" id="JBHUNE010000009">
    <property type="protein sequence ID" value="MFD2759220.1"/>
    <property type="molecule type" value="Genomic_DNA"/>
</dbReference>
<gene>
    <name evidence="4" type="ORF">ACFSW7_12620</name>
</gene>
<dbReference type="InterPro" id="IPR000914">
    <property type="entry name" value="SBP_5_dom"/>
</dbReference>
<dbReference type="PIRSF" id="PIRSF002741">
    <property type="entry name" value="MppA"/>
    <property type="match status" value="1"/>
</dbReference>
<evidence type="ECO:0000256" key="1">
    <source>
        <dbReference type="ARBA" id="ARBA00022729"/>
    </source>
</evidence>
<dbReference type="PANTHER" id="PTHR30290:SF38">
    <property type="entry name" value="D,D-DIPEPTIDE-BINDING PERIPLASMIC PROTEIN DDPA-RELATED"/>
    <property type="match status" value="1"/>
</dbReference>
<evidence type="ECO:0000256" key="2">
    <source>
        <dbReference type="SAM" id="SignalP"/>
    </source>
</evidence>
<dbReference type="SUPFAM" id="SSF53850">
    <property type="entry name" value="Periplasmic binding protein-like II"/>
    <property type="match status" value="1"/>
</dbReference>
<sequence>MTRSAVPKQSARLARGAIAAVPIVALLSGCTVANSQIDSGVGALEGDTVRVVLQQEPPTLEACEANLTSTGVVVRSNITEPLVEREPSTGELEPLLSTGWEQTSDTEWVFTMREGVTFHDGEKFDAAAAAHSIDRAVNSELGCNVEGYVFGDSDLGLDVVDSTTLKITTEEPDPILPLKLSFIEIVSPATSDTEKVREPAGTGPYEIANWNAGNSIHLNQFADYWGDKPEFPNVEYVWRGEASVRAAMVTNGEADIATGLSQDDGIGDYGVSYPNNETVGLRFQGNVAPLDDIRVRQAINYAIDRQGIIDALYPNGDQVAAQLIPEGVVGHNDSLEPWPFDVEKAKELVEEARADGTPVDTEINLVVRTAQFPKIQELAEILQGELAEIGLNINLLMLETSQHLQYQTAPFVTNQGPVILMIQHGNQAGDAQFSTDQYFLSDGPQSEFGTEEFDAMIDAARPLSDEERQEAYEEIFKYENEEIVQLAFISHQTGMLGISHRIHYTPNSASGDELRISTVTSA</sequence>
<dbReference type="PROSITE" id="PS51257">
    <property type="entry name" value="PROKAR_LIPOPROTEIN"/>
    <property type="match status" value="1"/>
</dbReference>
<dbReference type="CDD" id="cd08491">
    <property type="entry name" value="PBP2_NikA_DppA_OppA_like_12"/>
    <property type="match status" value="1"/>
</dbReference>
<feature type="signal peptide" evidence="2">
    <location>
        <begin position="1"/>
        <end position="19"/>
    </location>
</feature>
<dbReference type="InterPro" id="IPR039424">
    <property type="entry name" value="SBP_5"/>
</dbReference>
<dbReference type="Gene3D" id="3.40.190.10">
    <property type="entry name" value="Periplasmic binding protein-like II"/>
    <property type="match status" value="1"/>
</dbReference>
<accession>A0ABW5V3P1</accession>
<keyword evidence="1 2" id="KW-0732">Signal</keyword>
<feature type="domain" description="Solute-binding protein family 5" evidence="3">
    <location>
        <begin position="91"/>
        <end position="442"/>
    </location>
</feature>
<dbReference type="RefSeq" id="WP_019618734.1">
    <property type="nucleotide sequence ID" value="NZ_JBHUNE010000009.1"/>
</dbReference>
<reference evidence="5" key="1">
    <citation type="journal article" date="2019" name="Int. J. Syst. Evol. Microbiol.">
        <title>The Global Catalogue of Microorganisms (GCM) 10K type strain sequencing project: providing services to taxonomists for standard genome sequencing and annotation.</title>
        <authorList>
            <consortium name="The Broad Institute Genomics Platform"/>
            <consortium name="The Broad Institute Genome Sequencing Center for Infectious Disease"/>
            <person name="Wu L."/>
            <person name="Ma J."/>
        </authorList>
    </citation>
    <scope>NUCLEOTIDE SEQUENCE [LARGE SCALE GENOMIC DNA]</scope>
    <source>
        <strain evidence="5">TISTR 1514</strain>
    </source>
</reference>
<evidence type="ECO:0000313" key="4">
    <source>
        <dbReference type="EMBL" id="MFD2759220.1"/>
    </source>
</evidence>
<evidence type="ECO:0000259" key="3">
    <source>
        <dbReference type="Pfam" id="PF00496"/>
    </source>
</evidence>
<dbReference type="Pfam" id="PF00496">
    <property type="entry name" value="SBP_bac_5"/>
    <property type="match status" value="1"/>
</dbReference>
<name>A0ABW5V3P1_9MICO</name>
<dbReference type="PANTHER" id="PTHR30290">
    <property type="entry name" value="PERIPLASMIC BINDING COMPONENT OF ABC TRANSPORTER"/>
    <property type="match status" value="1"/>
</dbReference>
<keyword evidence="5" id="KW-1185">Reference proteome</keyword>
<dbReference type="Gene3D" id="3.10.105.10">
    <property type="entry name" value="Dipeptide-binding Protein, Domain 3"/>
    <property type="match status" value="1"/>
</dbReference>
<comment type="caution">
    <text evidence="4">The sequence shown here is derived from an EMBL/GenBank/DDBJ whole genome shotgun (WGS) entry which is preliminary data.</text>
</comment>
<dbReference type="Proteomes" id="UP001597492">
    <property type="component" value="Unassembled WGS sequence"/>
</dbReference>